<dbReference type="EMBL" id="UYYB01013102">
    <property type="protein sequence ID" value="VDM69676.1"/>
    <property type="molecule type" value="Genomic_DNA"/>
</dbReference>
<dbReference type="OrthoDB" id="5404651at2759"/>
<dbReference type="InterPro" id="IPR016039">
    <property type="entry name" value="Thiolase-like"/>
</dbReference>
<accession>A0A3P7IJ69</accession>
<dbReference type="PANTHER" id="PTHR18919:SF156">
    <property type="entry name" value="ACETYL-COA ACETYLTRANSFERASE, MITOCHONDRIAL"/>
    <property type="match status" value="1"/>
</dbReference>
<dbReference type="GO" id="GO:0005739">
    <property type="term" value="C:mitochondrion"/>
    <property type="evidence" value="ECO:0007669"/>
    <property type="project" value="TreeGrafter"/>
</dbReference>
<proteinExistence type="inferred from homology"/>
<evidence type="ECO:0000259" key="4">
    <source>
        <dbReference type="Pfam" id="PF00108"/>
    </source>
</evidence>
<sequence>MGNCGEKTAKELAISRDSQDEYAIGSYKKSAAAWKVFEINLIVSFEVCTHFQNGIMTSEIVPVSVKTKKGENVVDTDEEFLKINFDKIKQLKTVFQKDGTVTAGNASTLNDGAAAVLLASEDAINGHNLTPMARILAFADAATDPLDFALAPPLVVPKVSVYHLIIHKF</sequence>
<dbReference type="GO" id="GO:0003985">
    <property type="term" value="F:acetyl-CoA C-acetyltransferase activity"/>
    <property type="evidence" value="ECO:0007669"/>
    <property type="project" value="TreeGrafter"/>
</dbReference>
<gene>
    <name evidence="5" type="ORF">SVUK_LOCUS4674</name>
</gene>
<dbReference type="SUPFAM" id="SSF53901">
    <property type="entry name" value="Thiolase-like"/>
    <property type="match status" value="1"/>
</dbReference>
<reference evidence="5 6" key="1">
    <citation type="submission" date="2018-11" db="EMBL/GenBank/DDBJ databases">
        <authorList>
            <consortium name="Pathogen Informatics"/>
        </authorList>
    </citation>
    <scope>NUCLEOTIDE SEQUENCE [LARGE SCALE GENOMIC DNA]</scope>
</reference>
<dbReference type="Proteomes" id="UP000270094">
    <property type="component" value="Unassembled WGS sequence"/>
</dbReference>
<keyword evidence="6" id="KW-1185">Reference proteome</keyword>
<evidence type="ECO:0000313" key="5">
    <source>
        <dbReference type="EMBL" id="VDM69676.1"/>
    </source>
</evidence>
<protein>
    <recommendedName>
        <fullName evidence="4">Thiolase N-terminal domain-containing protein</fullName>
    </recommendedName>
</protein>
<keyword evidence="2" id="KW-0808">Transferase</keyword>
<dbReference type="PANTHER" id="PTHR18919">
    <property type="entry name" value="ACETYL-COA C-ACYLTRANSFERASE"/>
    <property type="match status" value="1"/>
</dbReference>
<dbReference type="Gene3D" id="3.40.47.10">
    <property type="match status" value="1"/>
</dbReference>
<evidence type="ECO:0000256" key="1">
    <source>
        <dbReference type="ARBA" id="ARBA00010982"/>
    </source>
</evidence>
<dbReference type="AlphaFoldDB" id="A0A3P7IJ69"/>
<organism evidence="5 6">
    <name type="scientific">Strongylus vulgaris</name>
    <name type="common">Blood worm</name>
    <dbReference type="NCBI Taxonomy" id="40348"/>
    <lineage>
        <taxon>Eukaryota</taxon>
        <taxon>Metazoa</taxon>
        <taxon>Ecdysozoa</taxon>
        <taxon>Nematoda</taxon>
        <taxon>Chromadorea</taxon>
        <taxon>Rhabditida</taxon>
        <taxon>Rhabditina</taxon>
        <taxon>Rhabditomorpha</taxon>
        <taxon>Strongyloidea</taxon>
        <taxon>Strongylidae</taxon>
        <taxon>Strongylus</taxon>
    </lineage>
</organism>
<evidence type="ECO:0000256" key="2">
    <source>
        <dbReference type="ARBA" id="ARBA00022679"/>
    </source>
</evidence>
<feature type="domain" description="Thiolase N-terminal" evidence="4">
    <location>
        <begin position="1"/>
        <end position="122"/>
    </location>
</feature>
<dbReference type="InterPro" id="IPR020616">
    <property type="entry name" value="Thiolase_N"/>
</dbReference>
<name>A0A3P7IJ69_STRVU</name>
<dbReference type="Pfam" id="PF00108">
    <property type="entry name" value="Thiolase_N"/>
    <property type="match status" value="1"/>
</dbReference>
<dbReference type="GO" id="GO:0006635">
    <property type="term" value="P:fatty acid beta-oxidation"/>
    <property type="evidence" value="ECO:0007669"/>
    <property type="project" value="TreeGrafter"/>
</dbReference>
<keyword evidence="3" id="KW-0012">Acyltransferase</keyword>
<comment type="similarity">
    <text evidence="1">Belongs to the thiolase-like superfamily. Thiolase family.</text>
</comment>
<evidence type="ECO:0000313" key="6">
    <source>
        <dbReference type="Proteomes" id="UP000270094"/>
    </source>
</evidence>
<evidence type="ECO:0000256" key="3">
    <source>
        <dbReference type="ARBA" id="ARBA00023315"/>
    </source>
</evidence>